<protein>
    <submittedName>
        <fullName evidence="2">Uncharacterized protein</fullName>
    </submittedName>
</protein>
<evidence type="ECO:0000313" key="3">
    <source>
        <dbReference type="Proteomes" id="UP000053558"/>
    </source>
</evidence>
<dbReference type="Proteomes" id="UP000053558">
    <property type="component" value="Unassembled WGS sequence"/>
</dbReference>
<dbReference type="KEGG" id="cput:CONPUDRAFT_159767"/>
<feature type="compositionally biased region" description="Basic and acidic residues" evidence="1">
    <location>
        <begin position="37"/>
        <end position="50"/>
    </location>
</feature>
<evidence type="ECO:0000256" key="1">
    <source>
        <dbReference type="SAM" id="MobiDB-lite"/>
    </source>
</evidence>
<dbReference type="RefSeq" id="XP_007775056.1">
    <property type="nucleotide sequence ID" value="XM_007776866.1"/>
</dbReference>
<accession>A0A5M3M6X6</accession>
<sequence>MFLYEVYNASPSPSSMMINEALEVEATQANDEVSPEDNNHFAEDKEHDDNETWTEPANLMSWALHPGNVDVSATSVSTLGMADDLDVNLDILQVLGNEDLG</sequence>
<proteinExistence type="predicted"/>
<comment type="caution">
    <text evidence="2">The sequence shown here is derived from an EMBL/GenBank/DDBJ whole genome shotgun (WGS) entry which is preliminary data.</text>
</comment>
<reference evidence="3" key="1">
    <citation type="journal article" date="2012" name="Science">
        <title>The Paleozoic origin of enzymatic lignin decomposition reconstructed from 31 fungal genomes.</title>
        <authorList>
            <person name="Floudas D."/>
            <person name="Binder M."/>
            <person name="Riley R."/>
            <person name="Barry K."/>
            <person name="Blanchette R.A."/>
            <person name="Henrissat B."/>
            <person name="Martinez A.T."/>
            <person name="Otillar R."/>
            <person name="Spatafora J.W."/>
            <person name="Yadav J.S."/>
            <person name="Aerts A."/>
            <person name="Benoit I."/>
            <person name="Boyd A."/>
            <person name="Carlson A."/>
            <person name="Copeland A."/>
            <person name="Coutinho P.M."/>
            <person name="de Vries R.P."/>
            <person name="Ferreira P."/>
            <person name="Findley K."/>
            <person name="Foster B."/>
            <person name="Gaskell J."/>
            <person name="Glotzer D."/>
            <person name="Gorecki P."/>
            <person name="Heitman J."/>
            <person name="Hesse C."/>
            <person name="Hori C."/>
            <person name="Igarashi K."/>
            <person name="Jurgens J.A."/>
            <person name="Kallen N."/>
            <person name="Kersten P."/>
            <person name="Kohler A."/>
            <person name="Kuees U."/>
            <person name="Kumar T.K.A."/>
            <person name="Kuo A."/>
            <person name="LaButti K."/>
            <person name="Larrondo L.F."/>
            <person name="Lindquist E."/>
            <person name="Ling A."/>
            <person name="Lombard V."/>
            <person name="Lucas S."/>
            <person name="Lundell T."/>
            <person name="Martin R."/>
            <person name="McLaughlin D.J."/>
            <person name="Morgenstern I."/>
            <person name="Morin E."/>
            <person name="Murat C."/>
            <person name="Nagy L.G."/>
            <person name="Nolan M."/>
            <person name="Ohm R.A."/>
            <person name="Patyshakuliyeva A."/>
            <person name="Rokas A."/>
            <person name="Ruiz-Duenas F.J."/>
            <person name="Sabat G."/>
            <person name="Salamov A."/>
            <person name="Samejima M."/>
            <person name="Schmutz J."/>
            <person name="Slot J.C."/>
            <person name="St John F."/>
            <person name="Stenlid J."/>
            <person name="Sun H."/>
            <person name="Sun S."/>
            <person name="Syed K."/>
            <person name="Tsang A."/>
            <person name="Wiebenga A."/>
            <person name="Young D."/>
            <person name="Pisabarro A."/>
            <person name="Eastwood D.C."/>
            <person name="Martin F."/>
            <person name="Cullen D."/>
            <person name="Grigoriev I.V."/>
            <person name="Hibbett D.S."/>
        </authorList>
    </citation>
    <scope>NUCLEOTIDE SEQUENCE [LARGE SCALE GENOMIC DNA]</scope>
    <source>
        <strain evidence="3">RWD-64-598 SS2</strain>
    </source>
</reference>
<feature type="region of interest" description="Disordered" evidence="1">
    <location>
        <begin position="32"/>
        <end position="51"/>
    </location>
</feature>
<organism evidence="2 3">
    <name type="scientific">Coniophora puteana (strain RWD-64-598)</name>
    <name type="common">Brown rot fungus</name>
    <dbReference type="NCBI Taxonomy" id="741705"/>
    <lineage>
        <taxon>Eukaryota</taxon>
        <taxon>Fungi</taxon>
        <taxon>Dikarya</taxon>
        <taxon>Basidiomycota</taxon>
        <taxon>Agaricomycotina</taxon>
        <taxon>Agaricomycetes</taxon>
        <taxon>Agaricomycetidae</taxon>
        <taxon>Boletales</taxon>
        <taxon>Coniophorineae</taxon>
        <taxon>Coniophoraceae</taxon>
        <taxon>Coniophora</taxon>
    </lineage>
</organism>
<evidence type="ECO:0000313" key="2">
    <source>
        <dbReference type="EMBL" id="EIW75009.1"/>
    </source>
</evidence>
<gene>
    <name evidence="2" type="ORF">CONPUDRAFT_159767</name>
</gene>
<keyword evidence="3" id="KW-1185">Reference proteome</keyword>
<dbReference type="AlphaFoldDB" id="A0A5M3M6X6"/>
<dbReference type="EMBL" id="JH711590">
    <property type="protein sequence ID" value="EIW75009.1"/>
    <property type="molecule type" value="Genomic_DNA"/>
</dbReference>
<name>A0A5M3M6X6_CONPW</name>
<dbReference type="GeneID" id="19204178"/>